<evidence type="ECO:0000313" key="1">
    <source>
        <dbReference type="EMBL" id="MBE0562095.1"/>
    </source>
</evidence>
<dbReference type="EMBL" id="JACZKO010000038">
    <property type="protein sequence ID" value="MBE0562095.1"/>
    <property type="molecule type" value="Genomic_DNA"/>
</dbReference>
<reference evidence="1" key="1">
    <citation type="submission" date="2020-09" db="EMBL/GenBank/DDBJ databases">
        <authorList>
            <person name="Dalcin Martins P."/>
        </authorList>
    </citation>
    <scope>NUCLEOTIDE SEQUENCE</scope>
    <source>
        <strain evidence="1">MAG47</strain>
    </source>
</reference>
<evidence type="ECO:0000313" key="2">
    <source>
        <dbReference type="Proteomes" id="UP000642265"/>
    </source>
</evidence>
<dbReference type="AlphaFoldDB" id="A0A8I0TA55"/>
<protein>
    <submittedName>
        <fullName evidence="1">Uncharacterized protein</fullName>
    </submittedName>
</protein>
<gene>
    <name evidence="1" type="ORF">IH622_14935</name>
</gene>
<dbReference type="Proteomes" id="UP000642265">
    <property type="component" value="Unassembled WGS sequence"/>
</dbReference>
<sequence>MTRRAVFSIDGVRVSRAGYDAMTASVDNLGMYPGMSTMTMAVQGTVTLAGGSRQTYTFSNPTGRMPYVILSSTAGDPPDRQTFCAETFPPFNTVYIRNDVQSGAPARTIRFAVLIDNSFI</sequence>
<reference evidence="1" key="2">
    <citation type="submission" date="2020-10" db="EMBL/GenBank/DDBJ databases">
        <title>Enrichment of novel Verrucomicrobia, Bacteroidetes and Krumholzibacteria in an oxygen-limited, methane- and iron-fed bioreactor inoculated with Bothnian Sea sediments.</title>
        <authorList>
            <person name="Martins P.D."/>
            <person name="de Jong A."/>
            <person name="Lenstra W.K."/>
            <person name="van Helmond N.A.G.M."/>
            <person name="Slomp C.P."/>
            <person name="Jetten M.S.M."/>
            <person name="Welte C.U."/>
            <person name="Rasigraf O."/>
        </authorList>
    </citation>
    <scope>NUCLEOTIDE SEQUENCE</scope>
    <source>
        <strain evidence="1">MAG47</strain>
    </source>
</reference>
<proteinExistence type="predicted"/>
<accession>A0A8I0TA55</accession>
<organism evidence="1 2">
    <name type="scientific">Brucella anthropi</name>
    <name type="common">Ochrobactrum anthropi</name>
    <dbReference type="NCBI Taxonomy" id="529"/>
    <lineage>
        <taxon>Bacteria</taxon>
        <taxon>Pseudomonadati</taxon>
        <taxon>Pseudomonadota</taxon>
        <taxon>Alphaproteobacteria</taxon>
        <taxon>Hyphomicrobiales</taxon>
        <taxon>Brucellaceae</taxon>
        <taxon>Brucella/Ochrobactrum group</taxon>
        <taxon>Brucella</taxon>
    </lineage>
</organism>
<comment type="caution">
    <text evidence="1">The sequence shown here is derived from an EMBL/GenBank/DDBJ whole genome shotgun (WGS) entry which is preliminary data.</text>
</comment>
<name>A0A8I0TA55_BRUAN</name>